<organism evidence="2 3">
    <name type="scientific">Pseudoalteromonas fuliginea</name>
    <dbReference type="NCBI Taxonomy" id="1872678"/>
    <lineage>
        <taxon>Bacteria</taxon>
        <taxon>Pseudomonadati</taxon>
        <taxon>Pseudomonadota</taxon>
        <taxon>Gammaproteobacteria</taxon>
        <taxon>Alteromonadales</taxon>
        <taxon>Pseudoalteromonadaceae</taxon>
        <taxon>Pseudoalteromonas</taxon>
    </lineage>
</organism>
<sequence length="215" mass="23986">MIEWVKSSQQPAIAQFIFAHGAGAGSDSDFMQHVAKLISEQGVDVGLFDFEYMQIAKQTNKRRPPERAPKLLSYYEQILSHTQPNVPLFIGGKSMGGRMASMLACTTEQPVLGVLAFGYPFHPPGKPEKLRTDHFADIVCPFLVLQGERDTFGTRQELATMAMPKQPQYIWLTDGDHSLKPRKKSDMTELQNRETAALEAVEFIKNCVDLNLGGN</sequence>
<comment type="caution">
    <text evidence="2">The sequence shown here is derived from an EMBL/GenBank/DDBJ whole genome shotgun (WGS) entry which is preliminary data.</text>
</comment>
<dbReference type="InterPro" id="IPR029058">
    <property type="entry name" value="AB_hydrolase_fold"/>
</dbReference>
<dbReference type="Proteomes" id="UP000324162">
    <property type="component" value="Unassembled WGS sequence"/>
</dbReference>
<evidence type="ECO:0000313" key="2">
    <source>
        <dbReference type="EMBL" id="KAA1163674.1"/>
    </source>
</evidence>
<accession>A0AB73BKF9</accession>
<dbReference type="AlphaFoldDB" id="A0AB73BKF9"/>
<dbReference type="InterPro" id="IPR026555">
    <property type="entry name" value="NSL3/Tex30"/>
</dbReference>
<dbReference type="SUPFAM" id="SSF53474">
    <property type="entry name" value="alpha/beta-Hydrolases"/>
    <property type="match status" value="1"/>
</dbReference>
<dbReference type="RefSeq" id="WP_149613578.1">
    <property type="nucleotide sequence ID" value="NZ_SEUK01000041.1"/>
</dbReference>
<proteinExistence type="predicted"/>
<dbReference type="Gene3D" id="3.40.50.1820">
    <property type="entry name" value="alpha/beta hydrolase"/>
    <property type="match status" value="1"/>
</dbReference>
<dbReference type="GO" id="GO:0016787">
    <property type="term" value="F:hydrolase activity"/>
    <property type="evidence" value="ECO:0007669"/>
    <property type="project" value="UniProtKB-KW"/>
</dbReference>
<evidence type="ECO:0000259" key="1">
    <source>
        <dbReference type="Pfam" id="PF20408"/>
    </source>
</evidence>
<protein>
    <submittedName>
        <fullName evidence="2">Alpha/beta hydrolase</fullName>
    </submittedName>
</protein>
<keyword evidence="2" id="KW-0378">Hydrolase</keyword>
<dbReference type="PANTHER" id="PTHR13136:SF11">
    <property type="entry name" value="TESTIS-EXPRESSED PROTEIN 30"/>
    <property type="match status" value="1"/>
</dbReference>
<name>A0AB73BKF9_9GAMM</name>
<gene>
    <name evidence="2" type="ORF">EU508_03775</name>
</gene>
<dbReference type="PANTHER" id="PTHR13136">
    <property type="entry name" value="TESTIS DEVELOPMENT PROTEIN PRTD"/>
    <property type="match status" value="1"/>
</dbReference>
<reference evidence="2 3" key="1">
    <citation type="submission" date="2019-01" db="EMBL/GenBank/DDBJ databases">
        <title>Genome sequences of marine Pseudoalteromonas species.</title>
        <authorList>
            <person name="Boraston A.B."/>
            <person name="Hehemann J.-H."/>
            <person name="Vickers C.J."/>
            <person name="Salama-Alber O."/>
            <person name="Abe K."/>
            <person name="Hettle A.J."/>
        </authorList>
    </citation>
    <scope>NUCLEOTIDE SEQUENCE [LARGE SCALE GENOMIC DNA]</scope>
    <source>
        <strain evidence="2 3">PS42</strain>
    </source>
</reference>
<evidence type="ECO:0000313" key="3">
    <source>
        <dbReference type="Proteomes" id="UP000324162"/>
    </source>
</evidence>
<dbReference type="Pfam" id="PF20408">
    <property type="entry name" value="Abhydrolase_11"/>
    <property type="match status" value="1"/>
</dbReference>
<dbReference type="InterPro" id="IPR046879">
    <property type="entry name" value="KANL3/Tex30_Abhydrolase"/>
</dbReference>
<dbReference type="EMBL" id="SEUK01000041">
    <property type="protein sequence ID" value="KAA1163674.1"/>
    <property type="molecule type" value="Genomic_DNA"/>
</dbReference>
<feature type="domain" description="KANL3/Tex30 alpha/beta hydrolase-like" evidence="1">
    <location>
        <begin position="14"/>
        <end position="205"/>
    </location>
</feature>